<feature type="transmembrane region" description="Helical" evidence="5">
    <location>
        <begin position="294"/>
        <end position="313"/>
    </location>
</feature>
<comment type="subcellular location">
    <subcellularLocation>
        <location evidence="1">Membrane</location>
        <topology evidence="1">Multi-pass membrane protein</topology>
    </subcellularLocation>
</comment>
<dbReference type="Gene3D" id="1.20.1250.20">
    <property type="entry name" value="MFS general substrate transporter like domains"/>
    <property type="match status" value="1"/>
</dbReference>
<name>A0AAD3H5H5_9STRA</name>
<dbReference type="GO" id="GO:0016020">
    <property type="term" value="C:membrane"/>
    <property type="evidence" value="ECO:0007669"/>
    <property type="project" value="UniProtKB-SubCell"/>
</dbReference>
<dbReference type="GO" id="GO:0022857">
    <property type="term" value="F:transmembrane transporter activity"/>
    <property type="evidence" value="ECO:0007669"/>
    <property type="project" value="InterPro"/>
</dbReference>
<dbReference type="Pfam" id="PF07690">
    <property type="entry name" value="MFS_1"/>
    <property type="match status" value="1"/>
</dbReference>
<protein>
    <recommendedName>
        <fullName evidence="6">Major facilitator superfamily (MFS) profile domain-containing protein</fullName>
    </recommendedName>
</protein>
<evidence type="ECO:0000256" key="2">
    <source>
        <dbReference type="ARBA" id="ARBA00022692"/>
    </source>
</evidence>
<dbReference type="AlphaFoldDB" id="A0AAD3H5H5"/>
<proteinExistence type="predicted"/>
<feature type="transmembrane region" description="Helical" evidence="5">
    <location>
        <begin position="432"/>
        <end position="450"/>
    </location>
</feature>
<dbReference type="PANTHER" id="PTHR23507:SF1">
    <property type="entry name" value="FI18259P1-RELATED"/>
    <property type="match status" value="1"/>
</dbReference>
<dbReference type="PANTHER" id="PTHR23507">
    <property type="entry name" value="ZGC:174356"/>
    <property type="match status" value="1"/>
</dbReference>
<feature type="transmembrane region" description="Helical" evidence="5">
    <location>
        <begin position="236"/>
        <end position="257"/>
    </location>
</feature>
<reference evidence="7 8" key="1">
    <citation type="journal article" date="2021" name="Sci. Rep.">
        <title>The genome of the diatom Chaetoceros tenuissimus carries an ancient integrated fragment of an extant virus.</title>
        <authorList>
            <person name="Hongo Y."/>
            <person name="Kimura K."/>
            <person name="Takaki Y."/>
            <person name="Yoshida Y."/>
            <person name="Baba S."/>
            <person name="Kobayashi G."/>
            <person name="Nagasaki K."/>
            <person name="Hano T."/>
            <person name="Tomaru Y."/>
        </authorList>
    </citation>
    <scope>NUCLEOTIDE SEQUENCE [LARGE SCALE GENOMIC DNA]</scope>
    <source>
        <strain evidence="7 8">NIES-3715</strain>
    </source>
</reference>
<evidence type="ECO:0000313" key="8">
    <source>
        <dbReference type="Proteomes" id="UP001054902"/>
    </source>
</evidence>
<evidence type="ECO:0000256" key="3">
    <source>
        <dbReference type="ARBA" id="ARBA00022989"/>
    </source>
</evidence>
<keyword evidence="2 5" id="KW-0812">Transmembrane</keyword>
<dbReference type="SUPFAM" id="SSF103473">
    <property type="entry name" value="MFS general substrate transporter"/>
    <property type="match status" value="1"/>
</dbReference>
<dbReference type="Proteomes" id="UP001054902">
    <property type="component" value="Unassembled WGS sequence"/>
</dbReference>
<keyword evidence="4 5" id="KW-0472">Membrane</keyword>
<feature type="domain" description="Major facilitator superfamily (MFS) profile" evidence="6">
    <location>
        <begin position="116"/>
        <end position="548"/>
    </location>
</feature>
<feature type="transmembrane region" description="Helical" evidence="5">
    <location>
        <begin position="103"/>
        <end position="126"/>
    </location>
</feature>
<sequence>MSSVSVDGIQGHRIQALEPNYGSMEEELMNDDVIRNNDVNRIEIRRTNPIRRFFSGLGHLKRSSYRRAETGDILSDASLSTPLIIDDEANDITAEEENDNVSFFHFFLVAKGPIQIIFLCMLWALAMGSTVGVTPSVMTDQYAKIYHDFDHGDSCRFYTKDDKPQACIDGSSDAQTAAASSNFVTNVLTFLTSSLIGSISDEYGRRNLLVLGEFLSVFGPLCLVLIQIFPSMNPNWYYVASSAGGLISWITIALSSLSDVMPKKWRAPIFGLLLSGFSLGFALSPFLALGFTHYGVSLLSLSLLIFAFLFSIFKLPETLPEHVALAARNERNEYHQRPDESSLSCFGRSLVRPMKELSILNRNNFFRLLSALAFFSGMSSAADQTLLVYYVEDRLDFNDHDIAILFGLIGLLGIFVQGLMLKPLTDLIGERFVVVVAFASGVVTNGLYSFATTKGVIFLAVCVGSVGGISFPTISAMKANNAEEFEQGRIQGALYALSSLAAAIGPVILRAAYEKTKTWIYPGSFFLVASAFFVIATLCGLALPKDKANSATRGDGPIEESSNEG</sequence>
<feature type="transmembrane region" description="Helical" evidence="5">
    <location>
        <begin position="269"/>
        <end position="288"/>
    </location>
</feature>
<dbReference type="PROSITE" id="PS50850">
    <property type="entry name" value="MFS"/>
    <property type="match status" value="1"/>
</dbReference>
<dbReference type="InterPro" id="IPR020846">
    <property type="entry name" value="MFS_dom"/>
</dbReference>
<dbReference type="InterPro" id="IPR011701">
    <property type="entry name" value="MFS"/>
</dbReference>
<evidence type="ECO:0000259" key="6">
    <source>
        <dbReference type="PROSITE" id="PS50850"/>
    </source>
</evidence>
<dbReference type="InterPro" id="IPR036259">
    <property type="entry name" value="MFS_trans_sf"/>
</dbReference>
<keyword evidence="8" id="KW-1185">Reference proteome</keyword>
<feature type="transmembrane region" description="Helical" evidence="5">
    <location>
        <begin position="208"/>
        <end position="230"/>
    </location>
</feature>
<evidence type="ECO:0000313" key="7">
    <source>
        <dbReference type="EMBL" id="GFH51031.1"/>
    </source>
</evidence>
<accession>A0AAD3H5H5</accession>
<evidence type="ECO:0000256" key="5">
    <source>
        <dbReference type="SAM" id="Phobius"/>
    </source>
</evidence>
<keyword evidence="3 5" id="KW-1133">Transmembrane helix</keyword>
<feature type="transmembrane region" description="Helical" evidence="5">
    <location>
        <begin position="402"/>
        <end position="420"/>
    </location>
</feature>
<evidence type="ECO:0000256" key="1">
    <source>
        <dbReference type="ARBA" id="ARBA00004141"/>
    </source>
</evidence>
<feature type="transmembrane region" description="Helical" evidence="5">
    <location>
        <begin position="519"/>
        <end position="543"/>
    </location>
</feature>
<feature type="transmembrane region" description="Helical" evidence="5">
    <location>
        <begin position="456"/>
        <end position="474"/>
    </location>
</feature>
<comment type="caution">
    <text evidence="7">The sequence shown here is derived from an EMBL/GenBank/DDBJ whole genome shotgun (WGS) entry which is preliminary data.</text>
</comment>
<feature type="transmembrane region" description="Helical" evidence="5">
    <location>
        <begin position="364"/>
        <end position="382"/>
    </location>
</feature>
<dbReference type="EMBL" id="BLLK01000045">
    <property type="protein sequence ID" value="GFH51031.1"/>
    <property type="molecule type" value="Genomic_DNA"/>
</dbReference>
<organism evidence="7 8">
    <name type="scientific">Chaetoceros tenuissimus</name>
    <dbReference type="NCBI Taxonomy" id="426638"/>
    <lineage>
        <taxon>Eukaryota</taxon>
        <taxon>Sar</taxon>
        <taxon>Stramenopiles</taxon>
        <taxon>Ochrophyta</taxon>
        <taxon>Bacillariophyta</taxon>
        <taxon>Coscinodiscophyceae</taxon>
        <taxon>Chaetocerotophycidae</taxon>
        <taxon>Chaetocerotales</taxon>
        <taxon>Chaetocerotaceae</taxon>
        <taxon>Chaetoceros</taxon>
    </lineage>
</organism>
<evidence type="ECO:0000256" key="4">
    <source>
        <dbReference type="ARBA" id="ARBA00023136"/>
    </source>
</evidence>
<gene>
    <name evidence="7" type="ORF">CTEN210_07507</name>
</gene>
<feature type="transmembrane region" description="Helical" evidence="5">
    <location>
        <begin position="494"/>
        <end position="513"/>
    </location>
</feature>